<evidence type="ECO:0000256" key="4">
    <source>
        <dbReference type="ARBA" id="ARBA00022574"/>
    </source>
</evidence>
<organism evidence="11 12">
    <name type="scientific">Phialemonium atrogriseum</name>
    <dbReference type="NCBI Taxonomy" id="1093897"/>
    <lineage>
        <taxon>Eukaryota</taxon>
        <taxon>Fungi</taxon>
        <taxon>Dikarya</taxon>
        <taxon>Ascomycota</taxon>
        <taxon>Pezizomycotina</taxon>
        <taxon>Sordariomycetes</taxon>
        <taxon>Sordariomycetidae</taxon>
        <taxon>Cephalothecales</taxon>
        <taxon>Cephalothecaceae</taxon>
        <taxon>Phialemonium</taxon>
    </lineage>
</organism>
<dbReference type="InterPro" id="IPR001680">
    <property type="entry name" value="WD40_rpt"/>
</dbReference>
<evidence type="ECO:0000256" key="5">
    <source>
        <dbReference type="ARBA" id="ARBA00022737"/>
    </source>
</evidence>
<keyword evidence="3" id="KW-0698">rRNA processing</keyword>
<dbReference type="InterPro" id="IPR012952">
    <property type="entry name" value="BING4_C_dom"/>
</dbReference>
<dbReference type="PANTHER" id="PTHR14085:SF3">
    <property type="entry name" value="WD REPEAT-CONTAINING PROTEIN 46"/>
    <property type="match status" value="1"/>
</dbReference>
<evidence type="ECO:0000256" key="2">
    <source>
        <dbReference type="ARBA" id="ARBA00004604"/>
    </source>
</evidence>
<dbReference type="InterPro" id="IPR040315">
    <property type="entry name" value="WDR46/Utp7"/>
</dbReference>
<evidence type="ECO:0000256" key="8">
    <source>
        <dbReference type="PROSITE-ProRule" id="PRU00221"/>
    </source>
</evidence>
<dbReference type="SMART" id="SM00320">
    <property type="entry name" value="WD40"/>
    <property type="match status" value="4"/>
</dbReference>
<dbReference type="GO" id="GO:0000462">
    <property type="term" value="P:maturation of SSU-rRNA from tricistronic rRNA transcript (SSU-rRNA, 5.8S rRNA, LSU-rRNA)"/>
    <property type="evidence" value="ECO:0007669"/>
    <property type="project" value="TreeGrafter"/>
</dbReference>
<dbReference type="InterPro" id="IPR015943">
    <property type="entry name" value="WD40/YVTN_repeat-like_dom_sf"/>
</dbReference>
<keyword evidence="4 8" id="KW-0853">WD repeat</keyword>
<dbReference type="GO" id="GO:0030686">
    <property type="term" value="C:90S preribosome"/>
    <property type="evidence" value="ECO:0007669"/>
    <property type="project" value="TreeGrafter"/>
</dbReference>
<feature type="compositionally biased region" description="Basic and acidic residues" evidence="9">
    <location>
        <begin position="536"/>
        <end position="551"/>
    </location>
</feature>
<evidence type="ECO:0000256" key="7">
    <source>
        <dbReference type="ARBA" id="ARBA00076453"/>
    </source>
</evidence>
<dbReference type="Proteomes" id="UP001244011">
    <property type="component" value="Unassembled WGS sequence"/>
</dbReference>
<evidence type="ECO:0000259" key="10">
    <source>
        <dbReference type="SMART" id="SM01033"/>
    </source>
</evidence>
<sequence>MLIQLSTSRSNMEGQETAVIPSLGSQPNGALAIGARTDFRAKEEQQKARRIKEAQKAYGRGRTIDVKRVRDKKLRSNLKLLENKFQDAALKAKDAEILHENTSGFLEPETELERTYRVRQDEVEKDVSIATAQKKFDLKLDTLGPYICEYTRNGRALLLAGRKGHVATMDWREGKLGCELQLNETVRDVRWLHNDQYFAVAQKKHCYIYDHNGVELHCLTKHQEVSHMEFLPYHFLLATLAIQGTLKYHDVSTGQIVAEIPTKMGTPASLTQNPYNGVMHVGHQNGTVTLWSPSSTEPLVKLLAHRGPVRSLAVDREGRYMVSTGQDMRMAVWDIRMFKEVNNYFTRSPASSVSISDTGLTAVSWGTRATIWKGLFSKDSPTQEKVQSPYMAWGGEGKAIERVRWCPFEDVLGLGHDEGFSSIIIPGAGEANYDALEVNPFETTKQRQEGEVRALLNKLQPEMISLDPNFIGNLDLRSEQQRQADKDLDAPPVDIAEEIRNRARGKNTALKKYLRKQRKKNIIDEKRLKVEEIWKEQQEKKGKKHEEKKAELGPALARFARKD</sequence>
<feature type="repeat" description="WD" evidence="8">
    <location>
        <begin position="302"/>
        <end position="343"/>
    </location>
</feature>
<keyword evidence="12" id="KW-1185">Reference proteome</keyword>
<dbReference type="FunFam" id="2.130.10.10:FF:000378">
    <property type="entry name" value="U3 small nucleolar RNA-associated protein 7"/>
    <property type="match status" value="1"/>
</dbReference>
<evidence type="ECO:0000313" key="12">
    <source>
        <dbReference type="Proteomes" id="UP001244011"/>
    </source>
</evidence>
<dbReference type="SUPFAM" id="SSF50978">
    <property type="entry name" value="WD40 repeat-like"/>
    <property type="match status" value="1"/>
</dbReference>
<dbReference type="SMART" id="SM01033">
    <property type="entry name" value="BING4CT"/>
    <property type="match status" value="1"/>
</dbReference>
<reference evidence="11" key="1">
    <citation type="submission" date="2023-06" db="EMBL/GenBank/DDBJ databases">
        <title>Genome-scale phylogeny and comparative genomics of the fungal order Sordariales.</title>
        <authorList>
            <consortium name="Lawrence Berkeley National Laboratory"/>
            <person name="Hensen N."/>
            <person name="Bonometti L."/>
            <person name="Westerberg I."/>
            <person name="Brannstrom I.O."/>
            <person name="Guillou S."/>
            <person name="Cros-Aarteil S."/>
            <person name="Calhoun S."/>
            <person name="Haridas S."/>
            <person name="Kuo A."/>
            <person name="Mondo S."/>
            <person name="Pangilinan J."/>
            <person name="Riley R."/>
            <person name="Labutti K."/>
            <person name="Andreopoulos B."/>
            <person name="Lipzen A."/>
            <person name="Chen C."/>
            <person name="Yanf M."/>
            <person name="Daum C."/>
            <person name="Ng V."/>
            <person name="Clum A."/>
            <person name="Steindorff A."/>
            <person name="Ohm R."/>
            <person name="Martin F."/>
            <person name="Silar P."/>
            <person name="Natvig D."/>
            <person name="Lalanne C."/>
            <person name="Gautier V."/>
            <person name="Ament-Velasquez S.L."/>
            <person name="Kruys A."/>
            <person name="Hutchinson M.I."/>
            <person name="Powell A.J."/>
            <person name="Barry K."/>
            <person name="Miller A.N."/>
            <person name="Grigoriev I.V."/>
            <person name="Debuchy R."/>
            <person name="Gladieux P."/>
            <person name="Thoren M.H."/>
            <person name="Johannesson H."/>
        </authorList>
    </citation>
    <scope>NUCLEOTIDE SEQUENCE</scope>
    <source>
        <strain evidence="11">8032-3</strain>
    </source>
</reference>
<dbReference type="PROSITE" id="PS50294">
    <property type="entry name" value="WD_REPEATS_REGION"/>
    <property type="match status" value="1"/>
</dbReference>
<comment type="subcellular location">
    <subcellularLocation>
        <location evidence="2">Nucleus</location>
        <location evidence="2">Nucleolus</location>
    </subcellularLocation>
</comment>
<evidence type="ECO:0000256" key="3">
    <source>
        <dbReference type="ARBA" id="ARBA00022552"/>
    </source>
</evidence>
<feature type="domain" description="BING4 C-terminal" evidence="10">
    <location>
        <begin position="389"/>
        <end position="468"/>
    </location>
</feature>
<dbReference type="PANTHER" id="PTHR14085">
    <property type="entry name" value="WD-REPEAT PROTEIN BING4"/>
    <property type="match status" value="1"/>
</dbReference>
<dbReference type="GO" id="GO:0032040">
    <property type="term" value="C:small-subunit processome"/>
    <property type="evidence" value="ECO:0007669"/>
    <property type="project" value="TreeGrafter"/>
</dbReference>
<dbReference type="RefSeq" id="XP_060289160.1">
    <property type="nucleotide sequence ID" value="XM_060425396.1"/>
</dbReference>
<evidence type="ECO:0000313" key="11">
    <source>
        <dbReference type="EMBL" id="KAK1772947.1"/>
    </source>
</evidence>
<evidence type="ECO:0000256" key="1">
    <source>
        <dbReference type="ARBA" id="ARBA00004099"/>
    </source>
</evidence>
<dbReference type="InterPro" id="IPR036322">
    <property type="entry name" value="WD40_repeat_dom_sf"/>
</dbReference>
<dbReference type="GeneID" id="85308583"/>
<name>A0AAJ0FM68_9PEZI</name>
<dbReference type="InterPro" id="IPR019775">
    <property type="entry name" value="WD40_repeat_CS"/>
</dbReference>
<gene>
    <name evidence="11" type="ORF">QBC33DRAFT_484409</name>
</gene>
<dbReference type="AlphaFoldDB" id="A0AAJ0FM68"/>
<comment type="caution">
    <text evidence="11">The sequence shown here is derived from an EMBL/GenBank/DDBJ whole genome shotgun (WGS) entry which is preliminary data.</text>
</comment>
<evidence type="ECO:0000256" key="9">
    <source>
        <dbReference type="SAM" id="MobiDB-lite"/>
    </source>
</evidence>
<comment type="function">
    <text evidence="1">Involved in nucleolar processing of pre-18S ribosomal RNA.</text>
</comment>
<dbReference type="Gene3D" id="2.130.10.10">
    <property type="entry name" value="YVTN repeat-like/Quinoprotein amine dehydrogenase"/>
    <property type="match status" value="1"/>
</dbReference>
<dbReference type="EMBL" id="MU838997">
    <property type="protein sequence ID" value="KAK1772947.1"/>
    <property type="molecule type" value="Genomic_DNA"/>
</dbReference>
<evidence type="ECO:0000256" key="6">
    <source>
        <dbReference type="ARBA" id="ARBA00023242"/>
    </source>
</evidence>
<dbReference type="Pfam" id="PF00400">
    <property type="entry name" value="WD40"/>
    <property type="match status" value="1"/>
</dbReference>
<dbReference type="PROSITE" id="PS50082">
    <property type="entry name" value="WD_REPEATS_2"/>
    <property type="match status" value="1"/>
</dbReference>
<accession>A0AAJ0FM68</accession>
<keyword evidence="5" id="KW-0677">Repeat</keyword>
<keyword evidence="6" id="KW-0539">Nucleus</keyword>
<dbReference type="PROSITE" id="PS00678">
    <property type="entry name" value="WD_REPEATS_1"/>
    <property type="match status" value="1"/>
</dbReference>
<feature type="region of interest" description="Disordered" evidence="9">
    <location>
        <begin position="536"/>
        <end position="563"/>
    </location>
</feature>
<proteinExistence type="predicted"/>
<protein>
    <recommendedName>
        <fullName evidence="7">U three protein 7</fullName>
    </recommendedName>
</protein>
<dbReference type="Pfam" id="PF08149">
    <property type="entry name" value="BING4CT"/>
    <property type="match status" value="1"/>
</dbReference>